<evidence type="ECO:0000256" key="2">
    <source>
        <dbReference type="SAM" id="Phobius"/>
    </source>
</evidence>
<evidence type="ECO:0000313" key="3">
    <source>
        <dbReference type="EMBL" id="EJK47505.1"/>
    </source>
</evidence>
<keyword evidence="2" id="KW-0472">Membrane</keyword>
<sequence length="220" mass="24007">MEGFEEEGIETMIPLPEDESVNTIAPDEGSESHRQMSKRRLLLRVVLFALSMIGLFAAMGSVGFGVGVAIGGRVFNNDASASQAAAVASENAHTGNSMQLDTGDRTYVGAVDCWEARHLRHLSNAHAELSSRQQPPSGNLRGEVPGKPKKEDERSPEQDSRRLLDDGSGREDYNYGYYNNDDMWYGSGFKDDAKYRNTGHGKSAKKSKCSKGTKKSKSQG</sequence>
<keyword evidence="2" id="KW-1133">Transmembrane helix</keyword>
<protein>
    <submittedName>
        <fullName evidence="3">Uncharacterized protein</fullName>
    </submittedName>
</protein>
<keyword evidence="2" id="KW-0812">Transmembrane</keyword>
<accession>K0R4J6</accession>
<organism evidence="3 4">
    <name type="scientific">Thalassiosira oceanica</name>
    <name type="common">Marine diatom</name>
    <dbReference type="NCBI Taxonomy" id="159749"/>
    <lineage>
        <taxon>Eukaryota</taxon>
        <taxon>Sar</taxon>
        <taxon>Stramenopiles</taxon>
        <taxon>Ochrophyta</taxon>
        <taxon>Bacillariophyta</taxon>
        <taxon>Coscinodiscophyceae</taxon>
        <taxon>Thalassiosirophycidae</taxon>
        <taxon>Thalassiosirales</taxon>
        <taxon>Thalassiosiraceae</taxon>
        <taxon>Thalassiosira</taxon>
    </lineage>
</organism>
<feature type="compositionally biased region" description="Basic residues" evidence="1">
    <location>
        <begin position="197"/>
        <end position="220"/>
    </location>
</feature>
<feature type="region of interest" description="Disordered" evidence="1">
    <location>
        <begin position="127"/>
        <end position="220"/>
    </location>
</feature>
<feature type="compositionally biased region" description="Basic and acidic residues" evidence="1">
    <location>
        <begin position="144"/>
        <end position="173"/>
    </location>
</feature>
<evidence type="ECO:0000256" key="1">
    <source>
        <dbReference type="SAM" id="MobiDB-lite"/>
    </source>
</evidence>
<feature type="transmembrane region" description="Helical" evidence="2">
    <location>
        <begin position="41"/>
        <end position="70"/>
    </location>
</feature>
<gene>
    <name evidence="3" type="ORF">THAOC_33767</name>
</gene>
<reference evidence="3 4" key="1">
    <citation type="journal article" date="2012" name="Genome Biol.">
        <title>Genome and low-iron response of an oceanic diatom adapted to chronic iron limitation.</title>
        <authorList>
            <person name="Lommer M."/>
            <person name="Specht M."/>
            <person name="Roy A.S."/>
            <person name="Kraemer L."/>
            <person name="Andreson R."/>
            <person name="Gutowska M.A."/>
            <person name="Wolf J."/>
            <person name="Bergner S.V."/>
            <person name="Schilhabel M.B."/>
            <person name="Klostermeier U.C."/>
            <person name="Beiko R.G."/>
            <person name="Rosenstiel P."/>
            <person name="Hippler M."/>
            <person name="Laroche J."/>
        </authorList>
    </citation>
    <scope>NUCLEOTIDE SEQUENCE [LARGE SCALE GENOMIC DNA]</scope>
    <source>
        <strain evidence="3 4">CCMP1005</strain>
    </source>
</reference>
<proteinExistence type="predicted"/>
<comment type="caution">
    <text evidence="3">The sequence shown here is derived from an EMBL/GenBank/DDBJ whole genome shotgun (WGS) entry which is preliminary data.</text>
</comment>
<dbReference type="AlphaFoldDB" id="K0R4J6"/>
<dbReference type="EMBL" id="AGNL01046882">
    <property type="protein sequence ID" value="EJK47505.1"/>
    <property type="molecule type" value="Genomic_DNA"/>
</dbReference>
<feature type="non-terminal residue" evidence="3">
    <location>
        <position position="220"/>
    </location>
</feature>
<keyword evidence="4" id="KW-1185">Reference proteome</keyword>
<dbReference type="Proteomes" id="UP000266841">
    <property type="component" value="Unassembled WGS sequence"/>
</dbReference>
<evidence type="ECO:0000313" key="4">
    <source>
        <dbReference type="Proteomes" id="UP000266841"/>
    </source>
</evidence>
<name>K0R4J6_THAOC</name>